<dbReference type="Gene3D" id="3.40.630.30">
    <property type="match status" value="1"/>
</dbReference>
<name>A0A9D2UEJ2_9MICC</name>
<dbReference type="EC" id="2.3.1.-" evidence="2"/>
<dbReference type="PANTHER" id="PTHR39173:SF1">
    <property type="entry name" value="ACETYLTRANSFERASE"/>
    <property type="match status" value="1"/>
</dbReference>
<protein>
    <submittedName>
        <fullName evidence="2">GNAT family N-acetyltransferase</fullName>
        <ecNumber evidence="2">2.3.1.-</ecNumber>
    </submittedName>
</protein>
<reference evidence="2" key="2">
    <citation type="submission" date="2021-04" db="EMBL/GenBank/DDBJ databases">
        <authorList>
            <person name="Gilroy R."/>
        </authorList>
    </citation>
    <scope>NUCLEOTIDE SEQUENCE</scope>
    <source>
        <strain evidence="2">ChiHjej10B9-4811</strain>
    </source>
</reference>
<organism evidence="2 3">
    <name type="scientific">Candidatus Rothia avistercoris</name>
    <dbReference type="NCBI Taxonomy" id="2840479"/>
    <lineage>
        <taxon>Bacteria</taxon>
        <taxon>Bacillati</taxon>
        <taxon>Actinomycetota</taxon>
        <taxon>Actinomycetes</taxon>
        <taxon>Micrococcales</taxon>
        <taxon>Micrococcaceae</taxon>
        <taxon>Rothia</taxon>
    </lineage>
</organism>
<dbReference type="InterPro" id="IPR000182">
    <property type="entry name" value="GNAT_dom"/>
</dbReference>
<sequence length="172" mass="19126">MPDLILRPLALSDCEQATRAHQLLLERDNFDFLQGDPVDFPAVLEKHSRLASGEDMPEGYVRSELLVAEYEGRIVGRTSIRYELTDFLMAVGGHVGYAVLPDERRQGFAGKILRLSLNRLRAAGVCKVLVTCDESNLASRRTIEGAGGVLENTYTTSDGKVKLRFWIDNSNV</sequence>
<keyword evidence="2" id="KW-0808">Transferase</keyword>
<proteinExistence type="predicted"/>
<keyword evidence="2" id="KW-0012">Acyltransferase</keyword>
<accession>A0A9D2UEJ2</accession>
<evidence type="ECO:0000259" key="1">
    <source>
        <dbReference type="PROSITE" id="PS51186"/>
    </source>
</evidence>
<dbReference type="CDD" id="cd04301">
    <property type="entry name" value="NAT_SF"/>
    <property type="match status" value="1"/>
</dbReference>
<evidence type="ECO:0000313" key="3">
    <source>
        <dbReference type="Proteomes" id="UP000823908"/>
    </source>
</evidence>
<dbReference type="GO" id="GO:0016747">
    <property type="term" value="F:acyltransferase activity, transferring groups other than amino-acyl groups"/>
    <property type="evidence" value="ECO:0007669"/>
    <property type="project" value="InterPro"/>
</dbReference>
<dbReference type="AlphaFoldDB" id="A0A9D2UEJ2"/>
<evidence type="ECO:0000313" key="2">
    <source>
        <dbReference type="EMBL" id="HJD50838.1"/>
    </source>
</evidence>
<dbReference type="PANTHER" id="PTHR39173">
    <property type="entry name" value="ACETYLTRANSFERASE"/>
    <property type="match status" value="1"/>
</dbReference>
<dbReference type="PROSITE" id="PS51186">
    <property type="entry name" value="GNAT"/>
    <property type="match status" value="1"/>
</dbReference>
<dbReference type="EMBL" id="DWUS01000076">
    <property type="protein sequence ID" value="HJD50838.1"/>
    <property type="molecule type" value="Genomic_DNA"/>
</dbReference>
<feature type="domain" description="N-acetyltransferase" evidence="1">
    <location>
        <begin position="30"/>
        <end position="168"/>
    </location>
</feature>
<dbReference type="Pfam" id="PF00583">
    <property type="entry name" value="Acetyltransf_1"/>
    <property type="match status" value="1"/>
</dbReference>
<dbReference type="Proteomes" id="UP000823908">
    <property type="component" value="Unassembled WGS sequence"/>
</dbReference>
<dbReference type="InterPro" id="IPR016181">
    <property type="entry name" value="Acyl_CoA_acyltransferase"/>
</dbReference>
<dbReference type="SUPFAM" id="SSF55729">
    <property type="entry name" value="Acyl-CoA N-acyltransferases (Nat)"/>
    <property type="match status" value="1"/>
</dbReference>
<gene>
    <name evidence="2" type="ORF">H9908_03065</name>
</gene>
<reference evidence="2" key="1">
    <citation type="journal article" date="2021" name="PeerJ">
        <title>Extensive microbial diversity within the chicken gut microbiome revealed by metagenomics and culture.</title>
        <authorList>
            <person name="Gilroy R."/>
            <person name="Ravi A."/>
            <person name="Getino M."/>
            <person name="Pursley I."/>
            <person name="Horton D.L."/>
            <person name="Alikhan N.F."/>
            <person name="Baker D."/>
            <person name="Gharbi K."/>
            <person name="Hall N."/>
            <person name="Watson M."/>
            <person name="Adriaenssens E.M."/>
            <person name="Foster-Nyarko E."/>
            <person name="Jarju S."/>
            <person name="Secka A."/>
            <person name="Antonio M."/>
            <person name="Oren A."/>
            <person name="Chaudhuri R.R."/>
            <person name="La Ragione R."/>
            <person name="Hildebrand F."/>
            <person name="Pallen M.J."/>
        </authorList>
    </citation>
    <scope>NUCLEOTIDE SEQUENCE</scope>
    <source>
        <strain evidence="2">ChiHjej10B9-4811</strain>
    </source>
</reference>
<comment type="caution">
    <text evidence="2">The sequence shown here is derived from an EMBL/GenBank/DDBJ whole genome shotgun (WGS) entry which is preliminary data.</text>
</comment>